<dbReference type="Gene3D" id="3.40.50.280">
    <property type="entry name" value="Cobalamin-binding domain"/>
    <property type="match status" value="1"/>
</dbReference>
<keyword evidence="2" id="KW-0949">S-adenosyl-L-methionine</keyword>
<dbReference type="PROSITE" id="PS51332">
    <property type="entry name" value="B12_BINDING"/>
    <property type="match status" value="1"/>
</dbReference>
<dbReference type="GO" id="GO:0031419">
    <property type="term" value="F:cobalamin binding"/>
    <property type="evidence" value="ECO:0007669"/>
    <property type="project" value="InterPro"/>
</dbReference>
<dbReference type="InterPro" id="IPR006638">
    <property type="entry name" value="Elp3/MiaA/NifB-like_rSAM"/>
</dbReference>
<evidence type="ECO:0000259" key="7">
    <source>
        <dbReference type="PROSITE" id="PS51918"/>
    </source>
</evidence>
<dbReference type="GO" id="GO:0003824">
    <property type="term" value="F:catalytic activity"/>
    <property type="evidence" value="ECO:0007669"/>
    <property type="project" value="InterPro"/>
</dbReference>
<evidence type="ECO:0000313" key="9">
    <source>
        <dbReference type="Proteomes" id="UP000473648"/>
    </source>
</evidence>
<proteinExistence type="predicted"/>
<dbReference type="GO" id="GO:0005829">
    <property type="term" value="C:cytosol"/>
    <property type="evidence" value="ECO:0007669"/>
    <property type="project" value="TreeGrafter"/>
</dbReference>
<dbReference type="GO" id="GO:0051539">
    <property type="term" value="F:4 iron, 4 sulfur cluster binding"/>
    <property type="evidence" value="ECO:0007669"/>
    <property type="project" value="UniProtKB-KW"/>
</dbReference>
<comment type="caution">
    <text evidence="8">The sequence shown here is derived from an EMBL/GenBank/DDBJ whole genome shotgun (WGS) entry which is preliminary data.</text>
</comment>
<dbReference type="Gene3D" id="3.80.30.20">
    <property type="entry name" value="tm_1862 like domain"/>
    <property type="match status" value="1"/>
</dbReference>
<evidence type="ECO:0000259" key="6">
    <source>
        <dbReference type="PROSITE" id="PS51332"/>
    </source>
</evidence>
<gene>
    <name evidence="8" type="primary">bzaD</name>
    <name evidence="8" type="ORF">FRC53_07830</name>
</gene>
<dbReference type="PANTHER" id="PTHR43409:SF16">
    <property type="entry name" value="SLR0320 PROTEIN"/>
    <property type="match status" value="1"/>
</dbReference>
<evidence type="ECO:0000256" key="2">
    <source>
        <dbReference type="ARBA" id="ARBA00022691"/>
    </source>
</evidence>
<accession>A0A6L5GSR2</accession>
<keyword evidence="4" id="KW-0408">Iron</keyword>
<name>A0A6L5GSR2_9FIRM</name>
<evidence type="ECO:0000256" key="5">
    <source>
        <dbReference type="ARBA" id="ARBA00023014"/>
    </source>
</evidence>
<dbReference type="SUPFAM" id="SSF102114">
    <property type="entry name" value="Radical SAM enzymes"/>
    <property type="match status" value="1"/>
</dbReference>
<reference evidence="8" key="1">
    <citation type="journal article" date="2020" name="Appl. Environ. Microbiol.">
        <title>Medium-Chain Fatty Acid Synthesis by 'Candidatus Weimeria bifida' gen. nov., sp. nov., and 'Candidatus Pseudoramibacter fermentans' sp. nov.</title>
        <authorList>
            <person name="Scarborough M.J."/>
            <person name="Myers K.S."/>
            <person name="Donohue T.J."/>
            <person name="Noguera D.R."/>
        </authorList>
    </citation>
    <scope>NUCLEOTIDE SEQUENCE</scope>
    <source>
        <strain evidence="8">EUB1.1</strain>
    </source>
</reference>
<dbReference type="Pfam" id="PF04055">
    <property type="entry name" value="Radical_SAM"/>
    <property type="match status" value="1"/>
</dbReference>
<dbReference type="CDD" id="cd01335">
    <property type="entry name" value="Radical_SAM"/>
    <property type="match status" value="1"/>
</dbReference>
<comment type="cofactor">
    <cofactor evidence="1">
        <name>[4Fe-4S] cluster</name>
        <dbReference type="ChEBI" id="CHEBI:49883"/>
    </cofactor>
</comment>
<evidence type="ECO:0000256" key="3">
    <source>
        <dbReference type="ARBA" id="ARBA00022723"/>
    </source>
</evidence>
<dbReference type="SFLD" id="SFLDS00029">
    <property type="entry name" value="Radical_SAM"/>
    <property type="match status" value="1"/>
</dbReference>
<dbReference type="NCBIfam" id="TIGR04385">
    <property type="entry name" value="B12_rSAM_cofa1"/>
    <property type="match status" value="1"/>
</dbReference>
<keyword evidence="5" id="KW-0411">Iron-sulfur</keyword>
<dbReference type="SMART" id="SM00729">
    <property type="entry name" value="Elp3"/>
    <property type="match status" value="1"/>
</dbReference>
<evidence type="ECO:0000256" key="4">
    <source>
        <dbReference type="ARBA" id="ARBA00023004"/>
    </source>
</evidence>
<dbReference type="InterPro" id="IPR058240">
    <property type="entry name" value="rSAM_sf"/>
</dbReference>
<protein>
    <submittedName>
        <fullName evidence="8">B12 lower ligand biosynthesis radical SAM protein BzaD</fullName>
    </submittedName>
</protein>
<keyword evidence="9" id="KW-1185">Reference proteome</keyword>
<sequence length="452" mass="50817">MKSKILLVQAISMEGLDIERVYPIGIVTLGTILKRSGRYDVTIFDMNMAGNPYAELKTKIAETEPDVIGISLRNLDPLGNRTTSLIVPFTMTVRFIHQFAPDTPLMAGGTAFTLFPERLMRDFPEITCGIVGEAENNAVPLVDALTDHEVLPDLPGIIRRDGEGIRLTPPDGSFDMGNYRMIDRDLLSPVDYLKVNKYVESIGVETKRGCCFQCGYCEYPKISGRCMRLRDPLAVVDEIAYLKEKYGVTRIHLTDSIVNYPTNHLDTICEELLRRGLDIHWSGFFREDALTRENTKLYAESGCESFSLSPDGLCQKHLDMLDKHLTVDQILEAARVLADTGVIAVYHFLVNVPGETRETVEEAKKLIDAIYGIHAGTKSLGTIVLNLIRIMPGTKIERLSLEDGVITPETDLLYPVYHDPPAMRTSRYELEVYHQTRNIAMWNGFDLPKPMK</sequence>
<dbReference type="InterPro" id="IPR023404">
    <property type="entry name" value="rSAM_horseshoe"/>
</dbReference>
<dbReference type="Proteomes" id="UP000473648">
    <property type="component" value="Unassembled WGS sequence"/>
</dbReference>
<evidence type="ECO:0000256" key="1">
    <source>
        <dbReference type="ARBA" id="ARBA00001966"/>
    </source>
</evidence>
<dbReference type="InterPro" id="IPR007197">
    <property type="entry name" value="rSAM"/>
</dbReference>
<feature type="domain" description="B12-binding" evidence="6">
    <location>
        <begin position="3"/>
        <end position="152"/>
    </location>
</feature>
<dbReference type="EMBL" id="VOGB01000005">
    <property type="protein sequence ID" value="MQM73301.1"/>
    <property type="molecule type" value="Genomic_DNA"/>
</dbReference>
<dbReference type="SFLD" id="SFLDG01123">
    <property type="entry name" value="methyltransferase_(Class_B)"/>
    <property type="match status" value="1"/>
</dbReference>
<dbReference type="SFLD" id="SFLDG01082">
    <property type="entry name" value="B12-binding_domain_containing"/>
    <property type="match status" value="1"/>
</dbReference>
<dbReference type="InterPro" id="IPR006158">
    <property type="entry name" value="Cobalamin-bd"/>
</dbReference>
<feature type="domain" description="Radical SAM core" evidence="7">
    <location>
        <begin position="196"/>
        <end position="446"/>
    </location>
</feature>
<dbReference type="PANTHER" id="PTHR43409">
    <property type="entry name" value="ANAEROBIC MAGNESIUM-PROTOPORPHYRIN IX MONOMETHYL ESTER CYCLASE-RELATED"/>
    <property type="match status" value="1"/>
</dbReference>
<dbReference type="PROSITE" id="PS51918">
    <property type="entry name" value="RADICAL_SAM"/>
    <property type="match status" value="1"/>
</dbReference>
<keyword evidence="3" id="KW-0479">Metal-binding</keyword>
<dbReference type="InterPro" id="IPR034466">
    <property type="entry name" value="Methyltransferase_Class_B"/>
</dbReference>
<dbReference type="InterPro" id="IPR051198">
    <property type="entry name" value="BchE-like"/>
</dbReference>
<dbReference type="Pfam" id="PF02310">
    <property type="entry name" value="B12-binding"/>
    <property type="match status" value="1"/>
</dbReference>
<dbReference type="InterPro" id="IPR030837">
    <property type="entry name" value="BzaD-like"/>
</dbReference>
<organism evidence="8 9">
    <name type="scientific">Candidatus Pseudoramibacter fermentans</name>
    <dbReference type="NCBI Taxonomy" id="2594427"/>
    <lineage>
        <taxon>Bacteria</taxon>
        <taxon>Bacillati</taxon>
        <taxon>Bacillota</taxon>
        <taxon>Clostridia</taxon>
        <taxon>Eubacteriales</taxon>
        <taxon>Eubacteriaceae</taxon>
        <taxon>Pseudoramibacter</taxon>
    </lineage>
</organism>
<dbReference type="AlphaFoldDB" id="A0A6L5GSR2"/>
<dbReference type="GO" id="GO:0046872">
    <property type="term" value="F:metal ion binding"/>
    <property type="evidence" value="ECO:0007669"/>
    <property type="project" value="UniProtKB-KW"/>
</dbReference>
<evidence type="ECO:0000313" key="8">
    <source>
        <dbReference type="EMBL" id="MQM73301.1"/>
    </source>
</evidence>